<dbReference type="AlphaFoldDB" id="A0A9P4K596"/>
<name>A0A9P4K596_9PLEO</name>
<organism evidence="1 2">
    <name type="scientific">Lojkania enalia</name>
    <dbReference type="NCBI Taxonomy" id="147567"/>
    <lineage>
        <taxon>Eukaryota</taxon>
        <taxon>Fungi</taxon>
        <taxon>Dikarya</taxon>
        <taxon>Ascomycota</taxon>
        <taxon>Pezizomycotina</taxon>
        <taxon>Dothideomycetes</taxon>
        <taxon>Pleosporomycetidae</taxon>
        <taxon>Pleosporales</taxon>
        <taxon>Pleosporales incertae sedis</taxon>
        <taxon>Lojkania</taxon>
    </lineage>
</organism>
<evidence type="ECO:0000313" key="1">
    <source>
        <dbReference type="EMBL" id="KAF2262321.1"/>
    </source>
</evidence>
<dbReference type="Proteomes" id="UP000800093">
    <property type="component" value="Unassembled WGS sequence"/>
</dbReference>
<protein>
    <submittedName>
        <fullName evidence="1">Uncharacterized protein</fullName>
    </submittedName>
</protein>
<keyword evidence="2" id="KW-1185">Reference proteome</keyword>
<gene>
    <name evidence="1" type="ORF">CC78DRAFT_545827</name>
</gene>
<comment type="caution">
    <text evidence="1">The sequence shown here is derived from an EMBL/GenBank/DDBJ whole genome shotgun (WGS) entry which is preliminary data.</text>
</comment>
<evidence type="ECO:0000313" key="2">
    <source>
        <dbReference type="Proteomes" id="UP000800093"/>
    </source>
</evidence>
<sequence>MPFDIPSDNWYRQLQYLHFASDASLAGPPPPPPGDHKSEYQKETRDIFDAMFPLLPLRLPEISIHLYPIDDTVSKTKSDEQLQRAIAALLDTEKSLSSTLLGSLLKTYVEAARNIALQSLETHVETKEPLNTTTLAMEWHFSDIPDIGVIDIGRRYASSEY</sequence>
<accession>A0A9P4K596</accession>
<dbReference type="EMBL" id="ML986641">
    <property type="protein sequence ID" value="KAF2262321.1"/>
    <property type="molecule type" value="Genomic_DNA"/>
</dbReference>
<proteinExistence type="predicted"/>
<reference evidence="2" key="1">
    <citation type="journal article" date="2020" name="Stud. Mycol.">
        <title>101 Dothideomycetes genomes: A test case for predicting lifestyles and emergence of pathogens.</title>
        <authorList>
            <person name="Haridas S."/>
            <person name="Albert R."/>
            <person name="Binder M."/>
            <person name="Bloem J."/>
            <person name="LaButti K."/>
            <person name="Salamov A."/>
            <person name="Andreopoulos B."/>
            <person name="Baker S."/>
            <person name="Barry K."/>
            <person name="Bills G."/>
            <person name="Bluhm B."/>
            <person name="Cannon C."/>
            <person name="Castanera R."/>
            <person name="Culley D."/>
            <person name="Daum C."/>
            <person name="Ezra D."/>
            <person name="Gonzalez J."/>
            <person name="Henrissat B."/>
            <person name="Kuo A."/>
            <person name="Liang C."/>
            <person name="Lipzen A."/>
            <person name="Lutzoni F."/>
            <person name="Magnuson J."/>
            <person name="Mondo S."/>
            <person name="Nolan M."/>
            <person name="Ohm R."/>
            <person name="Pangilinan J."/>
            <person name="Park H.-J."/>
            <person name="Ramirez L."/>
            <person name="Alfaro M."/>
            <person name="Sun H."/>
            <person name="Tritt A."/>
            <person name="Yoshinaga Y."/>
            <person name="Zwiers L.-H."/>
            <person name="Turgeon B."/>
            <person name="Goodwin S."/>
            <person name="Spatafora J."/>
            <person name="Crous P."/>
            <person name="Grigoriev I."/>
        </authorList>
    </citation>
    <scope>NUCLEOTIDE SEQUENCE [LARGE SCALE GENOMIC DNA]</scope>
    <source>
        <strain evidence="2">CBS 304.66</strain>
    </source>
</reference>